<organism evidence="1 2">
    <name type="scientific">Eumeta variegata</name>
    <name type="common">Bagworm moth</name>
    <name type="synonym">Eumeta japonica</name>
    <dbReference type="NCBI Taxonomy" id="151549"/>
    <lineage>
        <taxon>Eukaryota</taxon>
        <taxon>Metazoa</taxon>
        <taxon>Ecdysozoa</taxon>
        <taxon>Arthropoda</taxon>
        <taxon>Hexapoda</taxon>
        <taxon>Insecta</taxon>
        <taxon>Pterygota</taxon>
        <taxon>Neoptera</taxon>
        <taxon>Endopterygota</taxon>
        <taxon>Lepidoptera</taxon>
        <taxon>Glossata</taxon>
        <taxon>Ditrysia</taxon>
        <taxon>Tineoidea</taxon>
        <taxon>Psychidae</taxon>
        <taxon>Oiketicinae</taxon>
        <taxon>Eumeta</taxon>
    </lineage>
</organism>
<protein>
    <submittedName>
        <fullName evidence="1">Uncharacterized protein</fullName>
    </submittedName>
</protein>
<dbReference type="Proteomes" id="UP000299102">
    <property type="component" value="Unassembled WGS sequence"/>
</dbReference>
<gene>
    <name evidence="1" type="ORF">EVAR_93126_1</name>
</gene>
<comment type="caution">
    <text evidence="1">The sequence shown here is derived from an EMBL/GenBank/DDBJ whole genome shotgun (WGS) entry which is preliminary data.</text>
</comment>
<reference evidence="1 2" key="1">
    <citation type="journal article" date="2019" name="Commun. Biol.">
        <title>The bagworm genome reveals a unique fibroin gene that provides high tensile strength.</title>
        <authorList>
            <person name="Kono N."/>
            <person name="Nakamura H."/>
            <person name="Ohtoshi R."/>
            <person name="Tomita M."/>
            <person name="Numata K."/>
            <person name="Arakawa K."/>
        </authorList>
    </citation>
    <scope>NUCLEOTIDE SEQUENCE [LARGE SCALE GENOMIC DNA]</scope>
</reference>
<dbReference type="AlphaFoldDB" id="A0A4C1TG29"/>
<name>A0A4C1TG29_EUMVA</name>
<proteinExistence type="predicted"/>
<evidence type="ECO:0000313" key="1">
    <source>
        <dbReference type="EMBL" id="GBP13166.1"/>
    </source>
</evidence>
<accession>A0A4C1TG29</accession>
<evidence type="ECO:0000313" key="2">
    <source>
        <dbReference type="Proteomes" id="UP000299102"/>
    </source>
</evidence>
<sequence length="133" mass="15193">MAALRHLLRKAMVAMNQVFNGILHTSHFPETWERGKNNCGRHTVPSALRYGEGLDNGLLHKLLDTPMPSALTRVIASFLHQCNFCVDVKEALSAPARSEQESRKASAYLPAFMQRTQMTYRRYEVISMIRRMT</sequence>
<dbReference type="EMBL" id="BGZK01000055">
    <property type="protein sequence ID" value="GBP13166.1"/>
    <property type="molecule type" value="Genomic_DNA"/>
</dbReference>
<dbReference type="OrthoDB" id="10065625at2759"/>
<keyword evidence="2" id="KW-1185">Reference proteome</keyword>